<dbReference type="Pfam" id="PF00668">
    <property type="entry name" value="Condensation"/>
    <property type="match status" value="1"/>
</dbReference>
<dbReference type="EMBL" id="CP001348">
    <property type="protein sequence ID" value="ACL75570.1"/>
    <property type="molecule type" value="Genomic_DNA"/>
</dbReference>
<keyword evidence="3" id="KW-1185">Reference proteome</keyword>
<dbReference type="PANTHER" id="PTHR28037">
    <property type="entry name" value="ALCOHOL O-ACETYLTRANSFERASE 1-RELATED"/>
    <property type="match status" value="1"/>
</dbReference>
<dbReference type="KEGG" id="cce:Ccel_1213"/>
<dbReference type="RefSeq" id="WP_015924720.1">
    <property type="nucleotide sequence ID" value="NC_011898.1"/>
</dbReference>
<feature type="domain" description="Condensation" evidence="1">
    <location>
        <begin position="71"/>
        <end position="196"/>
    </location>
</feature>
<name>B8I0J5_RUMCH</name>
<reference evidence="2 3" key="1">
    <citation type="submission" date="2009-01" db="EMBL/GenBank/DDBJ databases">
        <title>Complete sequence of Clostridium cellulolyticum H10.</title>
        <authorList>
            <consortium name="US DOE Joint Genome Institute"/>
            <person name="Lucas S."/>
            <person name="Copeland A."/>
            <person name="Lapidus A."/>
            <person name="Glavina del Rio T."/>
            <person name="Dalin E."/>
            <person name="Tice H."/>
            <person name="Bruce D."/>
            <person name="Goodwin L."/>
            <person name="Pitluck S."/>
            <person name="Chertkov O."/>
            <person name="Saunders E."/>
            <person name="Brettin T."/>
            <person name="Detter J.C."/>
            <person name="Han C."/>
            <person name="Larimer F."/>
            <person name="Land M."/>
            <person name="Hauser L."/>
            <person name="Kyrpides N."/>
            <person name="Ivanova N."/>
            <person name="Zhou J."/>
            <person name="Richardson P."/>
        </authorList>
    </citation>
    <scope>NUCLEOTIDE SEQUENCE [LARGE SCALE GENOMIC DNA]</scope>
    <source>
        <strain evidence="3">ATCC 35319 / DSM 5812 / JCM 6584 / H10</strain>
    </source>
</reference>
<dbReference type="OrthoDB" id="7321121at2"/>
<protein>
    <submittedName>
        <fullName evidence="2">Condensation domain protein</fullName>
    </submittedName>
</protein>
<dbReference type="PANTHER" id="PTHR28037:SF1">
    <property type="entry name" value="ALCOHOL O-ACETYLTRANSFERASE 1-RELATED"/>
    <property type="match status" value="1"/>
</dbReference>
<sequence>MKGIYKYNKNSYNKMIRSVTRYYNDYAKLLEKKFTDPQYLYNQEDRTGTFPANGHDIYNYVARYNMANLQIQAIMKLNGRLDFDKLKQAVRLSIIEEPVLGCRFIEDRKPYWKPLDNIDMINFCTLEEAEDMEQAIHNFIRGSIDLDKDPMVNVSLIRSSRTDVLAIKMNHACCDGIGTQEYIKLLADKYSNLDLKNDTFISEPRIAGRKDQDRMFAELGITNQDSIFIPGSDISVPTWPFPWEQSGSNTTLMSVSRLPAEHLESISKYAKSKGATVNDYILTAYYRAMLRMGRPIYGMPMEIPVTVDLRRYLPDHKTLAIRNFSGSVNTRLIMLINEPFDRTLKRVSNMMKKIKRGYPGLQSAIGLERLEKISFKDTLAYYQADTRKTQCTCPLYFGDKCVPTLSNLGILSKTLIKFGNNTVIDAFILPPVVRAPGLLLMTSTYNSVLTLAVGYYKSTVSKENIIKLLSIIKNELIQGYKS</sequence>
<gene>
    <name evidence="2" type="ordered locus">Ccel_1213</name>
</gene>
<evidence type="ECO:0000313" key="3">
    <source>
        <dbReference type="Proteomes" id="UP000001349"/>
    </source>
</evidence>
<dbReference type="InterPro" id="IPR052058">
    <property type="entry name" value="Alcohol_O-acetyltransferase"/>
</dbReference>
<evidence type="ECO:0000259" key="1">
    <source>
        <dbReference type="Pfam" id="PF00668"/>
    </source>
</evidence>
<dbReference type="GO" id="GO:0003824">
    <property type="term" value="F:catalytic activity"/>
    <property type="evidence" value="ECO:0007669"/>
    <property type="project" value="InterPro"/>
</dbReference>
<dbReference type="InterPro" id="IPR023213">
    <property type="entry name" value="CAT-like_dom_sf"/>
</dbReference>
<dbReference type="SUPFAM" id="SSF52777">
    <property type="entry name" value="CoA-dependent acyltransferases"/>
    <property type="match status" value="2"/>
</dbReference>
<dbReference type="eggNOG" id="COG4908">
    <property type="taxonomic scope" value="Bacteria"/>
</dbReference>
<dbReference type="Proteomes" id="UP000001349">
    <property type="component" value="Chromosome"/>
</dbReference>
<accession>B8I0J5</accession>
<dbReference type="Gene3D" id="3.30.559.10">
    <property type="entry name" value="Chloramphenicol acetyltransferase-like domain"/>
    <property type="match status" value="1"/>
</dbReference>
<dbReference type="InterPro" id="IPR001242">
    <property type="entry name" value="Condensation_dom"/>
</dbReference>
<dbReference type="GO" id="GO:0008610">
    <property type="term" value="P:lipid biosynthetic process"/>
    <property type="evidence" value="ECO:0007669"/>
    <property type="project" value="UniProtKB-ARBA"/>
</dbReference>
<proteinExistence type="predicted"/>
<dbReference type="AlphaFoldDB" id="B8I0J5"/>
<dbReference type="HOGENOM" id="CLU_050810_0_0_9"/>
<organism evidence="2 3">
    <name type="scientific">Ruminiclostridium cellulolyticum (strain ATCC 35319 / DSM 5812 / JCM 6584 / H10)</name>
    <name type="common">Clostridium cellulolyticum</name>
    <dbReference type="NCBI Taxonomy" id="394503"/>
    <lineage>
        <taxon>Bacteria</taxon>
        <taxon>Bacillati</taxon>
        <taxon>Bacillota</taxon>
        <taxon>Clostridia</taxon>
        <taxon>Eubacteriales</taxon>
        <taxon>Oscillospiraceae</taxon>
        <taxon>Ruminiclostridium</taxon>
    </lineage>
</organism>
<dbReference type="STRING" id="394503.Ccel_1213"/>
<evidence type="ECO:0000313" key="2">
    <source>
        <dbReference type="EMBL" id="ACL75570.1"/>
    </source>
</evidence>